<dbReference type="EMBL" id="JZXC01000002">
    <property type="protein sequence ID" value="KKA09370.1"/>
    <property type="molecule type" value="Genomic_DNA"/>
</dbReference>
<evidence type="ECO:0000313" key="3">
    <source>
        <dbReference type="Proteomes" id="UP000033662"/>
    </source>
</evidence>
<keyword evidence="1" id="KW-1133">Transmembrane helix</keyword>
<feature type="transmembrane region" description="Helical" evidence="1">
    <location>
        <begin position="110"/>
        <end position="129"/>
    </location>
</feature>
<feature type="transmembrane region" description="Helical" evidence="1">
    <location>
        <begin position="81"/>
        <end position="98"/>
    </location>
</feature>
<gene>
    <name evidence="2" type="ORF">VP02_02295</name>
</gene>
<keyword evidence="1" id="KW-0472">Membrane</keyword>
<keyword evidence="1" id="KW-0812">Transmembrane</keyword>
<proteinExistence type="predicted"/>
<protein>
    <submittedName>
        <fullName evidence="2">Membrane protein</fullName>
    </submittedName>
</protein>
<dbReference type="OrthoDB" id="21939at2"/>
<dbReference type="InterPro" id="IPR021306">
    <property type="entry name" value="DUF2878"/>
</dbReference>
<reference evidence="2 3" key="1">
    <citation type="submission" date="2015-03" db="EMBL/GenBank/DDBJ databases">
        <title>Pseudomonas fluorescens 1855-344 Genome sequencing and assembly.</title>
        <authorList>
            <person name="Eng W.W.H."/>
            <person name="Gan H.M."/>
            <person name="Savka M.A."/>
        </authorList>
    </citation>
    <scope>NUCLEOTIDE SEQUENCE [LARGE SCALE GENOMIC DNA]</scope>
    <source>
        <strain evidence="2 3">1855-344</strain>
    </source>
</reference>
<dbReference type="PATRIC" id="fig|132476.4.peg.2090"/>
<dbReference type="AlphaFoldDB" id="A0A0F4XU83"/>
<comment type="caution">
    <text evidence="2">The sequence shown here is derived from an EMBL/GenBank/DDBJ whole genome shotgun (WGS) entry which is preliminary data.</text>
</comment>
<dbReference type="Pfam" id="PF11086">
    <property type="entry name" value="DUF2878"/>
    <property type="match status" value="1"/>
</dbReference>
<organism evidence="2 3">
    <name type="scientific">Pseudomonas kilonensis</name>
    <dbReference type="NCBI Taxonomy" id="132476"/>
    <lineage>
        <taxon>Bacteria</taxon>
        <taxon>Pseudomonadati</taxon>
        <taxon>Pseudomonadota</taxon>
        <taxon>Gammaproteobacteria</taxon>
        <taxon>Pseudomonadales</taxon>
        <taxon>Pseudomonadaceae</taxon>
        <taxon>Pseudomonas</taxon>
    </lineage>
</organism>
<evidence type="ECO:0000313" key="2">
    <source>
        <dbReference type="EMBL" id="KKA09370.1"/>
    </source>
</evidence>
<accession>A0A0F4XU83</accession>
<name>A0A0F4XU83_9PSED</name>
<feature type="transmembrane region" description="Helical" evidence="1">
    <location>
        <begin position="51"/>
        <end position="69"/>
    </location>
</feature>
<sequence>MSRTGLIVNALWLQLGWWGCVLGAQEPWWLLLVVIGLLAHLWLCPAPRAELFAVMRVGLSGMLLDWSLGTQGLFIFKQTPLPLWLALLWLVFATGLRHSLAWARRPVSRGVLLGLVGGPLAYCVGAPLAGVALPLGVVGTALFLAPLWALWLPLALRLAEPN</sequence>
<dbReference type="Proteomes" id="UP000033662">
    <property type="component" value="Unassembled WGS sequence"/>
</dbReference>
<feature type="transmembrane region" description="Helical" evidence="1">
    <location>
        <begin position="135"/>
        <end position="156"/>
    </location>
</feature>
<evidence type="ECO:0000256" key="1">
    <source>
        <dbReference type="SAM" id="Phobius"/>
    </source>
</evidence>
<feature type="transmembrane region" description="Helical" evidence="1">
    <location>
        <begin position="27"/>
        <end position="44"/>
    </location>
</feature>